<dbReference type="Proteomes" id="UP001303046">
    <property type="component" value="Unassembled WGS sequence"/>
</dbReference>
<protein>
    <submittedName>
        <fullName evidence="2">Uncharacterized protein</fullName>
    </submittedName>
</protein>
<reference evidence="2 3" key="1">
    <citation type="submission" date="2023-08" db="EMBL/GenBank/DDBJ databases">
        <title>A Necator americanus chromosomal reference genome.</title>
        <authorList>
            <person name="Ilik V."/>
            <person name="Petrzelkova K.J."/>
            <person name="Pardy F."/>
            <person name="Fuh T."/>
            <person name="Niatou-Singa F.S."/>
            <person name="Gouil Q."/>
            <person name="Baker L."/>
            <person name="Ritchie M.E."/>
            <person name="Jex A.R."/>
            <person name="Gazzola D."/>
            <person name="Li H."/>
            <person name="Toshio Fujiwara R."/>
            <person name="Zhan B."/>
            <person name="Aroian R.V."/>
            <person name="Pafco B."/>
            <person name="Schwarz E.M."/>
        </authorList>
    </citation>
    <scope>NUCLEOTIDE SEQUENCE [LARGE SCALE GENOMIC DNA]</scope>
    <source>
        <strain evidence="2 3">Aroian</strain>
        <tissue evidence="2">Whole animal</tissue>
    </source>
</reference>
<comment type="caution">
    <text evidence="2">The sequence shown here is derived from an EMBL/GenBank/DDBJ whole genome shotgun (WGS) entry which is preliminary data.</text>
</comment>
<feature type="compositionally biased region" description="Basic and acidic residues" evidence="1">
    <location>
        <begin position="1"/>
        <end position="15"/>
    </location>
</feature>
<sequence>MQLDKENLLDTAAKKETKKRPSLQGPWSAASPSVRTAPKRIKHQKPITRAAIFDVGKTTAQTWDQNLDGRNAYDETLDISRNLNESVIDNCTINHNEDASKDAEQKV</sequence>
<accession>A0ABR1DGB9</accession>
<proteinExistence type="predicted"/>
<evidence type="ECO:0000313" key="3">
    <source>
        <dbReference type="Proteomes" id="UP001303046"/>
    </source>
</evidence>
<keyword evidence="3" id="KW-1185">Reference proteome</keyword>
<evidence type="ECO:0000256" key="1">
    <source>
        <dbReference type="SAM" id="MobiDB-lite"/>
    </source>
</evidence>
<evidence type="ECO:0000313" key="2">
    <source>
        <dbReference type="EMBL" id="KAK6749108.1"/>
    </source>
</evidence>
<feature type="region of interest" description="Disordered" evidence="1">
    <location>
        <begin position="1"/>
        <end position="42"/>
    </location>
</feature>
<name>A0ABR1DGB9_NECAM</name>
<gene>
    <name evidence="2" type="primary">Necator_chrIV.g14905</name>
    <name evidence="2" type="ORF">RB195_001610</name>
</gene>
<dbReference type="EMBL" id="JAVFWL010000004">
    <property type="protein sequence ID" value="KAK6749108.1"/>
    <property type="molecule type" value="Genomic_DNA"/>
</dbReference>
<organism evidence="2 3">
    <name type="scientific">Necator americanus</name>
    <name type="common">Human hookworm</name>
    <dbReference type="NCBI Taxonomy" id="51031"/>
    <lineage>
        <taxon>Eukaryota</taxon>
        <taxon>Metazoa</taxon>
        <taxon>Ecdysozoa</taxon>
        <taxon>Nematoda</taxon>
        <taxon>Chromadorea</taxon>
        <taxon>Rhabditida</taxon>
        <taxon>Rhabditina</taxon>
        <taxon>Rhabditomorpha</taxon>
        <taxon>Strongyloidea</taxon>
        <taxon>Ancylostomatidae</taxon>
        <taxon>Bunostominae</taxon>
        <taxon>Necator</taxon>
    </lineage>
</organism>